<protein>
    <submittedName>
        <fullName evidence="2">Uncharacterized protein</fullName>
    </submittedName>
</protein>
<dbReference type="SUPFAM" id="SSF52540">
    <property type="entry name" value="P-loop containing nucleoside triphosphate hydrolases"/>
    <property type="match status" value="1"/>
</dbReference>
<dbReference type="InterPro" id="IPR019734">
    <property type="entry name" value="TPR_rpt"/>
</dbReference>
<dbReference type="AlphaFoldDB" id="A0A126T1M9"/>
<dbReference type="Gene3D" id="3.40.50.300">
    <property type="entry name" value="P-loop containing nucleotide triphosphate hydrolases"/>
    <property type="match status" value="1"/>
</dbReference>
<dbReference type="SUPFAM" id="SSF48452">
    <property type="entry name" value="TPR-like"/>
    <property type="match status" value="1"/>
</dbReference>
<dbReference type="KEGG" id="mdn:JT25_005710"/>
<proteinExistence type="predicted"/>
<reference evidence="2 3" key="1">
    <citation type="journal article" date="2015" name="Environ. Microbiol.">
        <title>Methane oxidation coupled to nitrate reduction under hypoxia by the Gammaproteobacterium Methylomonas denitrificans, sp. nov. type strain FJG1.</title>
        <authorList>
            <person name="Kits K.D."/>
            <person name="Klotz M.G."/>
            <person name="Stein L.Y."/>
        </authorList>
    </citation>
    <scope>NUCLEOTIDE SEQUENCE [LARGE SCALE GENOMIC DNA]</scope>
    <source>
        <strain evidence="2 3">FJG1</strain>
    </source>
</reference>
<dbReference type="InterPro" id="IPR027417">
    <property type="entry name" value="P-loop_NTPase"/>
</dbReference>
<dbReference type="InterPro" id="IPR004027">
    <property type="entry name" value="SEC_C_motif"/>
</dbReference>
<dbReference type="SUPFAM" id="SSF103642">
    <property type="entry name" value="Sec-C motif"/>
    <property type="match status" value="1"/>
</dbReference>
<name>A0A126T1M9_9GAMM</name>
<dbReference type="RefSeq" id="WP_062327911.1">
    <property type="nucleotide sequence ID" value="NZ_CP014476.1"/>
</dbReference>
<accession>A0A126T1M9</accession>
<sequence>MKNTATAVNGKFGRNDPCPCGSGKKYKACCLKQAEAAARPVRPSVDDALKQAWQAVARRDMAGTVHGFRQVLAIQPNHAEALAGLGQALCWQQQRREGLVYLQQAARQLEIDAQQTRNIRFILELAEQLHHWGDLDTALKLTELAVNLEPENPAALNNRALYLTRVNRFEEALPFASKVCELCPDDPACNNMLAVLEAHLNRLPEAKQRFQNVIAANRNQQQTARAWQELVGVLDKLEEYEASFAACQQAKALYRQLPELNSLDAGQVFRAIQRNKQGFDRALLHRWTVSDLADSLPALTFLLGFLRSGTTLTEQVLAAHPDVFTSDENDLIHGLIQELQRLSGCRDDIPVALRQLGLDDVRKLRAYYWRRVGEEYGADALQKSFVDKVALNSIDIGLISCIFPEARIIFALRDPRDVCLSCFQQAFKPSSVTVNLLSWEGVAKQYAAVMDLWLYMKPAIQPRYVELRYEDTVNDFENSFRRVFALLDLEWVAEVSAFHEKAKGRYIATPSFAAVAQPIYSRSVARWQHYAKFYEPVLPTLAPYIDAFGYE</sequence>
<dbReference type="Proteomes" id="UP000030512">
    <property type="component" value="Chromosome"/>
</dbReference>
<evidence type="ECO:0000313" key="3">
    <source>
        <dbReference type="Proteomes" id="UP000030512"/>
    </source>
</evidence>
<dbReference type="OrthoDB" id="9815894at2"/>
<dbReference type="Gene3D" id="1.25.40.10">
    <property type="entry name" value="Tetratricopeptide repeat domain"/>
    <property type="match status" value="2"/>
</dbReference>
<gene>
    <name evidence="2" type="ORF">JT25_005710</name>
</gene>
<organism evidence="2 3">
    <name type="scientific">Methylomonas denitrificans</name>
    <dbReference type="NCBI Taxonomy" id="1538553"/>
    <lineage>
        <taxon>Bacteria</taxon>
        <taxon>Pseudomonadati</taxon>
        <taxon>Pseudomonadota</taxon>
        <taxon>Gammaproteobacteria</taxon>
        <taxon>Methylococcales</taxon>
        <taxon>Methylococcaceae</taxon>
        <taxon>Methylomonas</taxon>
    </lineage>
</organism>
<dbReference type="Pfam" id="PF02810">
    <property type="entry name" value="SEC-C"/>
    <property type="match status" value="1"/>
</dbReference>
<evidence type="ECO:0000256" key="1">
    <source>
        <dbReference type="ARBA" id="ARBA00022679"/>
    </source>
</evidence>
<dbReference type="EMBL" id="CP014476">
    <property type="protein sequence ID" value="AMK75990.1"/>
    <property type="molecule type" value="Genomic_DNA"/>
</dbReference>
<dbReference type="InterPro" id="IPR026634">
    <property type="entry name" value="TPST-like"/>
</dbReference>
<keyword evidence="1" id="KW-0808">Transferase</keyword>
<keyword evidence="3" id="KW-1185">Reference proteome</keyword>
<dbReference type="Pfam" id="PF13469">
    <property type="entry name" value="Sulfotransfer_3"/>
    <property type="match status" value="1"/>
</dbReference>
<dbReference type="GO" id="GO:0008476">
    <property type="term" value="F:protein-tyrosine sulfotransferase activity"/>
    <property type="evidence" value="ECO:0007669"/>
    <property type="project" value="InterPro"/>
</dbReference>
<dbReference type="Gene3D" id="3.10.450.50">
    <property type="match status" value="1"/>
</dbReference>
<dbReference type="SMART" id="SM00028">
    <property type="entry name" value="TPR"/>
    <property type="match status" value="5"/>
</dbReference>
<dbReference type="PANTHER" id="PTHR12788:SF10">
    <property type="entry name" value="PROTEIN-TYROSINE SULFOTRANSFERASE"/>
    <property type="match status" value="1"/>
</dbReference>
<dbReference type="STRING" id="1538553.JT25_005710"/>
<dbReference type="InterPro" id="IPR011990">
    <property type="entry name" value="TPR-like_helical_dom_sf"/>
</dbReference>
<evidence type="ECO:0000313" key="2">
    <source>
        <dbReference type="EMBL" id="AMK75990.1"/>
    </source>
</evidence>
<dbReference type="PANTHER" id="PTHR12788">
    <property type="entry name" value="PROTEIN-TYROSINE SULFOTRANSFERASE 2"/>
    <property type="match status" value="1"/>
</dbReference>